<gene>
    <name evidence="6" type="ORF">DES48_105202</name>
</gene>
<evidence type="ECO:0000256" key="3">
    <source>
        <dbReference type="ARBA" id="ARBA00023136"/>
    </source>
</evidence>
<dbReference type="Pfam" id="PF03323">
    <property type="entry name" value="GerA"/>
    <property type="match status" value="1"/>
</dbReference>
<feature type="transmembrane region" description="Helical" evidence="5">
    <location>
        <begin position="470"/>
        <end position="493"/>
    </location>
</feature>
<comment type="subcellular location">
    <subcellularLocation>
        <location evidence="4">Cell membrane</location>
    </subcellularLocation>
    <subcellularLocation>
        <location evidence="1">Membrane</location>
        <topology evidence="1">Multi-pass membrane protein</topology>
    </subcellularLocation>
</comment>
<evidence type="ECO:0000256" key="2">
    <source>
        <dbReference type="ARBA" id="ARBA00005278"/>
    </source>
</evidence>
<evidence type="ECO:0000256" key="4">
    <source>
        <dbReference type="PIRNR" id="PIRNR005690"/>
    </source>
</evidence>
<comment type="caution">
    <text evidence="6">The sequence shown here is derived from an EMBL/GenBank/DDBJ whole genome shotgun (WGS) entry which is preliminary data.</text>
</comment>
<dbReference type="PANTHER" id="PTHR22550">
    <property type="entry name" value="SPORE GERMINATION PROTEIN"/>
    <property type="match status" value="1"/>
</dbReference>
<comment type="similarity">
    <text evidence="2 4">Belongs to the GerABKA family.</text>
</comment>
<dbReference type="InterPro" id="IPR004995">
    <property type="entry name" value="Spore_Ger"/>
</dbReference>
<dbReference type="GO" id="GO:0005886">
    <property type="term" value="C:plasma membrane"/>
    <property type="evidence" value="ECO:0007669"/>
    <property type="project" value="UniProtKB-SubCell"/>
</dbReference>
<feature type="transmembrane region" description="Helical" evidence="5">
    <location>
        <begin position="345"/>
        <end position="364"/>
    </location>
</feature>
<keyword evidence="5" id="KW-1133">Transmembrane helix</keyword>
<proteinExistence type="inferred from homology"/>
<reference evidence="6 7" key="1">
    <citation type="submission" date="2018-06" db="EMBL/GenBank/DDBJ databases">
        <title>Genomic Encyclopedia of Type Strains, Phase IV (KMG-IV): sequencing the most valuable type-strain genomes for metagenomic binning, comparative biology and taxonomic classification.</title>
        <authorList>
            <person name="Goeker M."/>
        </authorList>
    </citation>
    <scope>NUCLEOTIDE SEQUENCE [LARGE SCALE GENOMIC DNA]</scope>
    <source>
        <strain evidence="6 7">DSM 15140</strain>
    </source>
</reference>
<evidence type="ECO:0000256" key="5">
    <source>
        <dbReference type="SAM" id="Phobius"/>
    </source>
</evidence>
<keyword evidence="5" id="KW-0812">Transmembrane</keyword>
<keyword evidence="7" id="KW-1185">Reference proteome</keyword>
<dbReference type="STRING" id="200904.GCA_900168775_01102"/>
<dbReference type="AlphaFoldDB" id="A0A366E9B5"/>
<organism evidence="6 7">
    <name type="scientific">Paraliobacillus ryukyuensis</name>
    <dbReference type="NCBI Taxonomy" id="200904"/>
    <lineage>
        <taxon>Bacteria</taxon>
        <taxon>Bacillati</taxon>
        <taxon>Bacillota</taxon>
        <taxon>Bacilli</taxon>
        <taxon>Bacillales</taxon>
        <taxon>Bacillaceae</taxon>
        <taxon>Paraliobacillus</taxon>
    </lineage>
</organism>
<dbReference type="Proteomes" id="UP000252254">
    <property type="component" value="Unassembled WGS sequence"/>
</dbReference>
<dbReference type="RefSeq" id="WP_245911362.1">
    <property type="nucleotide sequence ID" value="NZ_BAABQN010000005.1"/>
</dbReference>
<protein>
    <submittedName>
        <fullName evidence="6">Spore germination protein</fullName>
    </submittedName>
</protein>
<evidence type="ECO:0000256" key="1">
    <source>
        <dbReference type="ARBA" id="ARBA00004141"/>
    </source>
</evidence>
<keyword evidence="3 4" id="KW-0472">Membrane</keyword>
<name>A0A366E9B5_9BACI</name>
<evidence type="ECO:0000313" key="7">
    <source>
        <dbReference type="Proteomes" id="UP000252254"/>
    </source>
</evidence>
<feature type="transmembrane region" description="Helical" evidence="5">
    <location>
        <begin position="13"/>
        <end position="31"/>
    </location>
</feature>
<dbReference type="InterPro" id="IPR050768">
    <property type="entry name" value="UPF0353/GerABKA_families"/>
</dbReference>
<evidence type="ECO:0000313" key="6">
    <source>
        <dbReference type="EMBL" id="RBO98349.1"/>
    </source>
</evidence>
<feature type="transmembrane region" description="Helical" evidence="5">
    <location>
        <begin position="419"/>
        <end position="450"/>
    </location>
</feature>
<dbReference type="PIRSF" id="PIRSF005690">
    <property type="entry name" value="GerBA"/>
    <property type="match status" value="1"/>
</dbReference>
<dbReference type="GO" id="GO:0009847">
    <property type="term" value="P:spore germination"/>
    <property type="evidence" value="ECO:0007669"/>
    <property type="project" value="UniProtKB-UniRule"/>
</dbReference>
<sequence length="546" mass="61049">MDSVLAFILRQEVYFGTFMLIAIPVTLNISFKKLIELRKQANNSRSPLTKKKAKTQDVSSLLEPNIAFIKSRLGINTDIVFRNFNLAILNRKCTLVYIDGFVNKLAMRQFVVEPLMSKPCNHDQQMIKTSDVIAYLIDNVIPIIDMNTATSLDDSIYNILSGCPVLFVDGEAKCIIFKLKKEETRSIDEPVTEALVRGPRMGFLENLRDNTALLRSLSGDPNLTIVEQEVGERTKRKLAIVYISDIVNPDLLGEVKERIATIQLDNVPESGYIEQIIEDDYLSLFPQIQSTERPDRVMGGILEGRVAILLDGTPFALIVPVTFSMMLQTPEDYYERWISMSLIRLLRYAAIFITVFLPSFYIALVSFHQGLIPTDLALAIANSRVGVPFPSFIEALIMEAAIEMLREAGLRLPKPIGQTVGLVGAIIIGEAAVQAGLVSPIMIIVVAVTAISSFVTPQYGLGIGLRVLRILAMFCSATLGLYGITLFFLMLLIHGSKLKSFGVPYITPGTIYSKDDLKDFVFRFPLFTMNTRPKEFYPKNNKRKPK</sequence>
<dbReference type="PANTHER" id="PTHR22550:SF5">
    <property type="entry name" value="LEUCINE ZIPPER PROTEIN 4"/>
    <property type="match status" value="1"/>
</dbReference>
<dbReference type="EMBL" id="QNRI01000005">
    <property type="protein sequence ID" value="RBO98349.1"/>
    <property type="molecule type" value="Genomic_DNA"/>
</dbReference>
<accession>A0A366E9B5</accession>